<name>A0A327VZV5_9BACT</name>
<keyword evidence="2" id="KW-1185">Reference proteome</keyword>
<reference evidence="1 2" key="1">
    <citation type="submission" date="2018-06" db="EMBL/GenBank/DDBJ databases">
        <title>Genomic Encyclopedia of Archaeal and Bacterial Type Strains, Phase II (KMG-II): from individual species to whole genera.</title>
        <authorList>
            <person name="Goeker M."/>
        </authorList>
    </citation>
    <scope>NUCLEOTIDE SEQUENCE [LARGE SCALE GENOMIC DNA]</scope>
    <source>
        <strain evidence="1 2">DSM 29821</strain>
    </source>
</reference>
<comment type="caution">
    <text evidence="1">The sequence shown here is derived from an EMBL/GenBank/DDBJ whole genome shotgun (WGS) entry which is preliminary data.</text>
</comment>
<sequence>MKINSIYHKTVHSEQDISAAGIANSNELVFLLKTGQVCRYDFRNERWLSSFTIQDYFSYTDGGFDPAATSAVYTLDEITVVVNDFKTHGYIHYPGNYSALHLHREDYHANITSFPIALFRNPEGIPHIIYSKAWNHLQIMNLDTRQLLTAAKSLITEDAEEKHLEFYKTHEDNNKLPWPRPYDYFFGALSVSPNGKYFLSNGWVWGSFGCYNVYDIEDFIQNSRIKEIHVAVMDHSYRAMCWVDDQTVAITCHCFTEESEKDEEDKIAYEKDYYEIQLFEMAGNEAKLSKRIGVHGINIVAAEMRYNNHLGAFVVYSAELGVVIISTSGHVLLQDKSIQIDHYDVATGLMLKTNGKEVQVFQLG</sequence>
<evidence type="ECO:0000313" key="1">
    <source>
        <dbReference type="EMBL" id="RAJ81903.1"/>
    </source>
</evidence>
<proteinExistence type="predicted"/>
<dbReference type="SUPFAM" id="SSF82171">
    <property type="entry name" value="DPP6 N-terminal domain-like"/>
    <property type="match status" value="1"/>
</dbReference>
<gene>
    <name evidence="1" type="ORF">CLV59_104128</name>
</gene>
<accession>A0A327VZV5</accession>
<dbReference type="RefSeq" id="WP_111592466.1">
    <property type="nucleotide sequence ID" value="NZ_QLMA01000004.1"/>
</dbReference>
<dbReference type="AlphaFoldDB" id="A0A327VZV5"/>
<dbReference type="EMBL" id="QLMA01000004">
    <property type="protein sequence ID" value="RAJ81903.1"/>
    <property type="molecule type" value="Genomic_DNA"/>
</dbReference>
<organism evidence="1 2">
    <name type="scientific">Chitinophaga dinghuensis</name>
    <dbReference type="NCBI Taxonomy" id="1539050"/>
    <lineage>
        <taxon>Bacteria</taxon>
        <taxon>Pseudomonadati</taxon>
        <taxon>Bacteroidota</taxon>
        <taxon>Chitinophagia</taxon>
        <taxon>Chitinophagales</taxon>
        <taxon>Chitinophagaceae</taxon>
        <taxon>Chitinophaga</taxon>
    </lineage>
</organism>
<protein>
    <submittedName>
        <fullName evidence="1">Uncharacterized protein</fullName>
    </submittedName>
</protein>
<dbReference type="OrthoDB" id="650178at2"/>
<dbReference type="Proteomes" id="UP000249819">
    <property type="component" value="Unassembled WGS sequence"/>
</dbReference>
<evidence type="ECO:0000313" key="2">
    <source>
        <dbReference type="Proteomes" id="UP000249819"/>
    </source>
</evidence>